<dbReference type="EMBL" id="GL732551">
    <property type="protein sequence ID" value="EFX79586.1"/>
    <property type="molecule type" value="Genomic_DNA"/>
</dbReference>
<dbReference type="OrthoDB" id="8772781at2759"/>
<dbReference type="Gene3D" id="1.10.560.10">
    <property type="entry name" value="GroEL-like equatorial domain"/>
    <property type="match status" value="1"/>
</dbReference>
<proteinExistence type="predicted"/>
<dbReference type="KEGG" id="dpx:DAPPUDRAFT_244808"/>
<evidence type="ECO:0000313" key="2">
    <source>
        <dbReference type="Proteomes" id="UP000000305"/>
    </source>
</evidence>
<organism evidence="1 2">
    <name type="scientific">Daphnia pulex</name>
    <name type="common">Water flea</name>
    <dbReference type="NCBI Taxonomy" id="6669"/>
    <lineage>
        <taxon>Eukaryota</taxon>
        <taxon>Metazoa</taxon>
        <taxon>Ecdysozoa</taxon>
        <taxon>Arthropoda</taxon>
        <taxon>Crustacea</taxon>
        <taxon>Branchiopoda</taxon>
        <taxon>Diplostraca</taxon>
        <taxon>Cladocera</taxon>
        <taxon>Anomopoda</taxon>
        <taxon>Daphniidae</taxon>
        <taxon>Daphnia</taxon>
    </lineage>
</organism>
<dbReference type="AlphaFoldDB" id="E9GLW7"/>
<protein>
    <submittedName>
        <fullName evidence="1">Uncharacterized protein</fullName>
    </submittedName>
</protein>
<dbReference type="STRING" id="6669.E9GLW7"/>
<accession>E9GLW7</accession>
<keyword evidence="2" id="KW-1185">Reference proteome</keyword>
<dbReference type="InterPro" id="IPR027413">
    <property type="entry name" value="GROEL-like_equatorial_sf"/>
</dbReference>
<dbReference type="SUPFAM" id="SSF48592">
    <property type="entry name" value="GroEL equatorial domain-like"/>
    <property type="match status" value="1"/>
</dbReference>
<dbReference type="InParanoid" id="E9GLW7"/>
<evidence type="ECO:0000313" key="1">
    <source>
        <dbReference type="EMBL" id="EFX79586.1"/>
    </source>
</evidence>
<sequence length="65" mass="7141">MDEIRNAFTESLVRIPMTLADSGAITNMLDEGVAQPFLVTTSVITLASEIVHSILEIDDIVNVFY</sequence>
<name>E9GLW7_DAPPU</name>
<gene>
    <name evidence="1" type="ORF">DAPPUDRAFT_244808</name>
</gene>
<dbReference type="HOGENOM" id="CLU_2851934_0_0_1"/>
<reference evidence="1 2" key="1">
    <citation type="journal article" date="2011" name="Science">
        <title>The ecoresponsive genome of Daphnia pulex.</title>
        <authorList>
            <person name="Colbourne J.K."/>
            <person name="Pfrender M.E."/>
            <person name="Gilbert D."/>
            <person name="Thomas W.K."/>
            <person name="Tucker A."/>
            <person name="Oakley T.H."/>
            <person name="Tokishita S."/>
            <person name="Aerts A."/>
            <person name="Arnold G.J."/>
            <person name="Basu M.K."/>
            <person name="Bauer D.J."/>
            <person name="Caceres C.E."/>
            <person name="Carmel L."/>
            <person name="Casola C."/>
            <person name="Choi J.H."/>
            <person name="Detter J.C."/>
            <person name="Dong Q."/>
            <person name="Dusheyko S."/>
            <person name="Eads B.D."/>
            <person name="Frohlich T."/>
            <person name="Geiler-Samerotte K.A."/>
            <person name="Gerlach D."/>
            <person name="Hatcher P."/>
            <person name="Jogdeo S."/>
            <person name="Krijgsveld J."/>
            <person name="Kriventseva E.V."/>
            <person name="Kultz D."/>
            <person name="Laforsch C."/>
            <person name="Lindquist E."/>
            <person name="Lopez J."/>
            <person name="Manak J.R."/>
            <person name="Muller J."/>
            <person name="Pangilinan J."/>
            <person name="Patwardhan R.P."/>
            <person name="Pitluck S."/>
            <person name="Pritham E.J."/>
            <person name="Rechtsteiner A."/>
            <person name="Rho M."/>
            <person name="Rogozin I.B."/>
            <person name="Sakarya O."/>
            <person name="Salamov A."/>
            <person name="Schaack S."/>
            <person name="Shapiro H."/>
            <person name="Shiga Y."/>
            <person name="Skalitzky C."/>
            <person name="Smith Z."/>
            <person name="Souvorov A."/>
            <person name="Sung W."/>
            <person name="Tang Z."/>
            <person name="Tsuchiya D."/>
            <person name="Tu H."/>
            <person name="Vos H."/>
            <person name="Wang M."/>
            <person name="Wolf Y.I."/>
            <person name="Yamagata H."/>
            <person name="Yamada T."/>
            <person name="Ye Y."/>
            <person name="Shaw J.R."/>
            <person name="Andrews J."/>
            <person name="Crease T.J."/>
            <person name="Tang H."/>
            <person name="Lucas S.M."/>
            <person name="Robertson H.M."/>
            <person name="Bork P."/>
            <person name="Koonin E.V."/>
            <person name="Zdobnov E.M."/>
            <person name="Grigoriev I.V."/>
            <person name="Lynch M."/>
            <person name="Boore J.L."/>
        </authorList>
    </citation>
    <scope>NUCLEOTIDE SEQUENCE [LARGE SCALE GENOMIC DNA]</scope>
</reference>
<dbReference type="Proteomes" id="UP000000305">
    <property type="component" value="Unassembled WGS sequence"/>
</dbReference>